<gene>
    <name evidence="2" type="ORF">ERS137941_01092</name>
</gene>
<dbReference type="EMBL" id="CGBR01000005">
    <property type="protein sequence ID" value="CFQ57002.1"/>
    <property type="molecule type" value="Genomic_DNA"/>
</dbReference>
<dbReference type="PROSITE" id="PS00141">
    <property type="entry name" value="ASP_PROTEASE"/>
    <property type="match status" value="1"/>
</dbReference>
<feature type="signal peptide" evidence="1">
    <location>
        <begin position="1"/>
        <end position="27"/>
    </location>
</feature>
<feature type="chain" id="PRO_5009773507" evidence="1">
    <location>
        <begin position="28"/>
        <end position="305"/>
    </location>
</feature>
<dbReference type="RefSeq" id="WP_020283072.1">
    <property type="nucleotide sequence ID" value="NZ_CGBR01000005.1"/>
</dbReference>
<dbReference type="SUPFAM" id="SSF50630">
    <property type="entry name" value="Acid proteases"/>
    <property type="match status" value="1"/>
</dbReference>
<name>A0A0H5E522_YEREN</name>
<dbReference type="Gene3D" id="2.40.70.10">
    <property type="entry name" value="Acid Proteases"/>
    <property type="match status" value="2"/>
</dbReference>
<evidence type="ECO:0000256" key="1">
    <source>
        <dbReference type="SAM" id="SignalP"/>
    </source>
</evidence>
<dbReference type="AlphaFoldDB" id="A0A0H5E522"/>
<dbReference type="GO" id="GO:0006508">
    <property type="term" value="P:proteolysis"/>
    <property type="evidence" value="ECO:0007669"/>
    <property type="project" value="UniProtKB-KW"/>
</dbReference>
<dbReference type="InterPro" id="IPR021109">
    <property type="entry name" value="Peptidase_aspartic_dom_sf"/>
</dbReference>
<evidence type="ECO:0000313" key="2">
    <source>
        <dbReference type="EMBL" id="CFQ57002.1"/>
    </source>
</evidence>
<evidence type="ECO:0000313" key="3">
    <source>
        <dbReference type="Proteomes" id="UP000048841"/>
    </source>
</evidence>
<keyword evidence="2" id="KW-0378">Hydrolase</keyword>
<dbReference type="GO" id="GO:0004190">
    <property type="term" value="F:aspartic-type endopeptidase activity"/>
    <property type="evidence" value="ECO:0007669"/>
    <property type="project" value="InterPro"/>
</dbReference>
<keyword evidence="2" id="KW-0645">Protease</keyword>
<proteinExistence type="predicted"/>
<dbReference type="InterPro" id="IPR001969">
    <property type="entry name" value="Aspartic_peptidase_AS"/>
</dbReference>
<keyword evidence="1" id="KW-0732">Signal</keyword>
<organism evidence="2 3">
    <name type="scientific">Yersinia enterocolitica</name>
    <dbReference type="NCBI Taxonomy" id="630"/>
    <lineage>
        <taxon>Bacteria</taxon>
        <taxon>Pseudomonadati</taxon>
        <taxon>Pseudomonadota</taxon>
        <taxon>Gammaproteobacteria</taxon>
        <taxon>Enterobacterales</taxon>
        <taxon>Yersiniaceae</taxon>
        <taxon>Yersinia</taxon>
    </lineage>
</organism>
<reference evidence="2 3" key="1">
    <citation type="submission" date="2015-03" db="EMBL/GenBank/DDBJ databases">
        <authorList>
            <person name="Murphy D."/>
        </authorList>
    </citation>
    <scope>NUCLEOTIDE SEQUENCE [LARGE SCALE GENOMIC DNA]</scope>
    <source>
        <strain evidence="2 3">IP26249</strain>
    </source>
</reference>
<protein>
    <submittedName>
        <fullName evidence="2">Retroviral aspartyl protease</fullName>
    </submittedName>
</protein>
<accession>A0A0H5E522</accession>
<dbReference type="Proteomes" id="UP000048841">
    <property type="component" value="Unassembled WGS sequence"/>
</dbReference>
<sequence length="305" mass="33916">MYFLPNKHTAAIIFALFFSVSSPTALGATVPEKVMHMPFVWDDTATPIVRIEINGIWENFMIDTGALIALHLFSDVIARLPGLIPEPGKHRTTDLTGKVFLNDKFYIPKLSINGMEFKNVKGISVNTPQGMMFSPDSIPPHSMMIGLDLFKGKAVLIDYQKQRLSVADNTQTLGINIADGWISLPLRLTQEGVKIKVIKNSKEYNMLLDTGATVSVFFKERLKSPFVSLSCQTVMKEMDHEGCEASDFQLNEMGATEIGFNAVLLDGAFNQMDTDGLIGNNFLNKFAVVLDFPEKRLLIKKFESA</sequence>